<dbReference type="EMBL" id="WVHT01000002">
    <property type="protein sequence ID" value="MXV50334.1"/>
    <property type="molecule type" value="Genomic_DNA"/>
</dbReference>
<proteinExistence type="predicted"/>
<dbReference type="AlphaFoldDB" id="A0A7K1Y6Z1"/>
<name>A0A7K1Y6Z1_9SPHI</name>
<accession>A0A7K1Y6Z1</accession>
<comment type="caution">
    <text evidence="1">The sequence shown here is derived from an EMBL/GenBank/DDBJ whole genome shotgun (WGS) entry which is preliminary data.</text>
</comment>
<keyword evidence="2" id="KW-1185">Reference proteome</keyword>
<protein>
    <submittedName>
        <fullName evidence="1">Uncharacterized protein</fullName>
    </submittedName>
</protein>
<dbReference type="RefSeq" id="WP_160843512.1">
    <property type="nucleotide sequence ID" value="NZ_WVHT01000002.1"/>
</dbReference>
<evidence type="ECO:0000313" key="1">
    <source>
        <dbReference type="EMBL" id="MXV50334.1"/>
    </source>
</evidence>
<dbReference type="Proteomes" id="UP000466586">
    <property type="component" value="Unassembled WGS sequence"/>
</dbReference>
<evidence type="ECO:0000313" key="2">
    <source>
        <dbReference type="Proteomes" id="UP000466586"/>
    </source>
</evidence>
<reference evidence="1 2" key="1">
    <citation type="submission" date="2019-11" db="EMBL/GenBank/DDBJ databases">
        <title>Pedobacter sp. HMF7647 Genome sequencing and assembly.</title>
        <authorList>
            <person name="Kang H."/>
            <person name="Kim H."/>
            <person name="Joh K."/>
        </authorList>
    </citation>
    <scope>NUCLEOTIDE SEQUENCE [LARGE SCALE GENOMIC DNA]</scope>
    <source>
        <strain evidence="1 2">HMF7647</strain>
    </source>
</reference>
<gene>
    <name evidence="1" type="ORF">GS399_05065</name>
</gene>
<organism evidence="1 2">
    <name type="scientific">Hufsiella arboris</name>
    <dbReference type="NCBI Taxonomy" id="2695275"/>
    <lineage>
        <taxon>Bacteria</taxon>
        <taxon>Pseudomonadati</taxon>
        <taxon>Bacteroidota</taxon>
        <taxon>Sphingobacteriia</taxon>
        <taxon>Sphingobacteriales</taxon>
        <taxon>Sphingobacteriaceae</taxon>
        <taxon>Hufsiella</taxon>
    </lineage>
</organism>
<sequence length="69" mass="8135">MNNKYYVNDREQSNGDHEVHREDCDYLPTLTNRRYLGVFSDCRDAVTEAKKVFRQVNGCKFCSRLCHTS</sequence>